<keyword evidence="5" id="KW-1185">Reference proteome</keyword>
<accession>A0ABY6Q5B6</accession>
<dbReference type="PANTHER" id="PTHR21660">
    <property type="entry name" value="THIOESTERASE SUPERFAMILY MEMBER-RELATED"/>
    <property type="match status" value="1"/>
</dbReference>
<dbReference type="EMBL" id="CP036501">
    <property type="protein sequence ID" value="UZP74442.1"/>
    <property type="molecule type" value="Genomic_DNA"/>
</dbReference>
<dbReference type="Gene3D" id="3.10.129.10">
    <property type="entry name" value="Hotdog Thioesterase"/>
    <property type="match status" value="1"/>
</dbReference>
<proteinExistence type="inferred from homology"/>
<dbReference type="InterPro" id="IPR029069">
    <property type="entry name" value="HotDog_dom_sf"/>
</dbReference>
<sequence length="126" mass="13330">MQHEGFAELVGLEIFPESNGTSVGSLLIQKAHLNPNGVAHGGALFTLVDTCLGAALMQRLDAGEICATLQISMNFLKPVLAGEVSCKAYVVSKGKRVANVRGELYVKEKLVCTADGNFAIMQPPKA</sequence>
<feature type="domain" description="Thioesterase" evidence="3">
    <location>
        <begin position="36"/>
        <end position="112"/>
    </location>
</feature>
<dbReference type="NCBIfam" id="TIGR00369">
    <property type="entry name" value="unchar_dom_1"/>
    <property type="match status" value="1"/>
</dbReference>
<keyword evidence="2" id="KW-0378">Hydrolase</keyword>
<evidence type="ECO:0000313" key="5">
    <source>
        <dbReference type="Proteomes" id="UP001317963"/>
    </source>
</evidence>
<dbReference type="InterPro" id="IPR006683">
    <property type="entry name" value="Thioestr_dom"/>
</dbReference>
<evidence type="ECO:0000256" key="2">
    <source>
        <dbReference type="ARBA" id="ARBA00022801"/>
    </source>
</evidence>
<organism evidence="4 5">
    <name type="scientific">Candidatus Paraluminiphilus aquimaris</name>
    <dbReference type="NCBI Taxonomy" id="2518994"/>
    <lineage>
        <taxon>Bacteria</taxon>
        <taxon>Pseudomonadati</taxon>
        <taxon>Pseudomonadota</taxon>
        <taxon>Gammaproteobacteria</taxon>
        <taxon>Cellvibrionales</taxon>
        <taxon>Halieaceae</taxon>
        <taxon>Candidatus Paraluminiphilus</taxon>
    </lineage>
</organism>
<evidence type="ECO:0000256" key="1">
    <source>
        <dbReference type="ARBA" id="ARBA00008324"/>
    </source>
</evidence>
<dbReference type="Proteomes" id="UP001317963">
    <property type="component" value="Chromosome"/>
</dbReference>
<dbReference type="Pfam" id="PF03061">
    <property type="entry name" value="4HBT"/>
    <property type="match status" value="1"/>
</dbReference>
<dbReference type="SUPFAM" id="SSF54637">
    <property type="entry name" value="Thioesterase/thiol ester dehydrase-isomerase"/>
    <property type="match status" value="1"/>
</dbReference>
<reference evidence="4 5" key="1">
    <citation type="submission" date="2019-02" db="EMBL/GenBank/DDBJ databases">
        <title>Halieaceae_genomes.</title>
        <authorList>
            <person name="Li S.-H."/>
        </authorList>
    </citation>
    <scope>NUCLEOTIDE SEQUENCE [LARGE SCALE GENOMIC DNA]</scope>
    <source>
        <strain evidence="4 5">JH123</strain>
    </source>
</reference>
<dbReference type="InterPro" id="IPR003736">
    <property type="entry name" value="PAAI_dom"/>
</dbReference>
<dbReference type="PANTHER" id="PTHR21660:SF1">
    <property type="entry name" value="ACYL-COENZYME A THIOESTERASE 13"/>
    <property type="match status" value="1"/>
</dbReference>
<name>A0ABY6Q5B6_9GAMM</name>
<evidence type="ECO:0000313" key="4">
    <source>
        <dbReference type="EMBL" id="UZP74442.1"/>
    </source>
</evidence>
<protein>
    <submittedName>
        <fullName evidence="4">PaaI family thioesterase</fullName>
    </submittedName>
</protein>
<dbReference type="CDD" id="cd03443">
    <property type="entry name" value="PaaI_thioesterase"/>
    <property type="match status" value="1"/>
</dbReference>
<gene>
    <name evidence="4" type="ORF">E0F26_06685</name>
</gene>
<comment type="similarity">
    <text evidence="1">Belongs to the thioesterase PaaI family.</text>
</comment>
<dbReference type="RefSeq" id="WP_279240888.1">
    <property type="nucleotide sequence ID" value="NZ_CP036501.1"/>
</dbReference>
<dbReference type="InterPro" id="IPR039298">
    <property type="entry name" value="ACOT13"/>
</dbReference>
<evidence type="ECO:0000259" key="3">
    <source>
        <dbReference type="Pfam" id="PF03061"/>
    </source>
</evidence>